<dbReference type="InterPro" id="IPR047324">
    <property type="entry name" value="LbH_gamma_CA-like"/>
</dbReference>
<gene>
    <name evidence="1" type="ORF">AMPC_03780</name>
</gene>
<protein>
    <submittedName>
        <fullName evidence="1">Gamma carbonic anhydrase family protein</fullName>
    </submittedName>
</protein>
<dbReference type="SUPFAM" id="SSF51161">
    <property type="entry name" value="Trimeric LpxA-like enzymes"/>
    <property type="match status" value="1"/>
</dbReference>
<reference evidence="2" key="1">
    <citation type="journal article" date="2022" name="Int. J. Syst. Evol. Microbiol.">
        <title>Anaeromyxobacter oryzae sp. nov., Anaeromyxobacter diazotrophicus sp. nov. and Anaeromyxobacter paludicola sp. nov., isolated from paddy soils.</title>
        <authorList>
            <person name="Itoh H."/>
            <person name="Xu Z."/>
            <person name="Mise K."/>
            <person name="Masuda Y."/>
            <person name="Ushijima N."/>
            <person name="Hayakawa C."/>
            <person name="Shiratori Y."/>
            <person name="Senoo K."/>
        </authorList>
    </citation>
    <scope>NUCLEOTIDE SEQUENCE [LARGE SCALE GENOMIC DNA]</scope>
    <source>
        <strain evidence="2">Red630</strain>
    </source>
</reference>
<evidence type="ECO:0000313" key="2">
    <source>
        <dbReference type="Proteomes" id="UP001162734"/>
    </source>
</evidence>
<dbReference type="EMBL" id="AP025592">
    <property type="protein sequence ID" value="BDG07265.1"/>
    <property type="molecule type" value="Genomic_DNA"/>
</dbReference>
<dbReference type="InterPro" id="IPR050484">
    <property type="entry name" value="Transf_Hexapept/Carb_Anhydrase"/>
</dbReference>
<dbReference type="Gene3D" id="2.160.10.10">
    <property type="entry name" value="Hexapeptide repeat proteins"/>
    <property type="match status" value="1"/>
</dbReference>
<accession>A0ABN6N234</accession>
<organism evidence="1 2">
    <name type="scientific">Anaeromyxobacter paludicola</name>
    <dbReference type="NCBI Taxonomy" id="2918171"/>
    <lineage>
        <taxon>Bacteria</taxon>
        <taxon>Pseudomonadati</taxon>
        <taxon>Myxococcota</taxon>
        <taxon>Myxococcia</taxon>
        <taxon>Myxococcales</taxon>
        <taxon>Cystobacterineae</taxon>
        <taxon>Anaeromyxobacteraceae</taxon>
        <taxon>Anaeromyxobacter</taxon>
    </lineage>
</organism>
<proteinExistence type="predicted"/>
<dbReference type="PANTHER" id="PTHR13061">
    <property type="entry name" value="DYNACTIN SUBUNIT P25"/>
    <property type="match status" value="1"/>
</dbReference>
<dbReference type="PANTHER" id="PTHR13061:SF29">
    <property type="entry name" value="GAMMA CARBONIC ANHYDRASE-LIKE 1, MITOCHONDRIAL-RELATED"/>
    <property type="match status" value="1"/>
</dbReference>
<dbReference type="RefSeq" id="WP_248343865.1">
    <property type="nucleotide sequence ID" value="NZ_AP025592.1"/>
</dbReference>
<sequence>MARIHPFKGISPRLHPSVFAVDDALVIGDVEVGEQSSLWFGAVVRGDVNYIRIGARTNVQDQTVIHVTNGTHPTVVGDDVTLGHRVTLHGCTIQSRCLVGIGAVVMDGAVVSEDSMVGAGSLVPPSMVVPSGTLVLGSPARVKRELTREEIAFFRKSAQNYVAYAEQYRKEGWSSR</sequence>
<dbReference type="InterPro" id="IPR011004">
    <property type="entry name" value="Trimer_LpxA-like_sf"/>
</dbReference>
<dbReference type="Proteomes" id="UP001162734">
    <property type="component" value="Chromosome"/>
</dbReference>
<evidence type="ECO:0000313" key="1">
    <source>
        <dbReference type="EMBL" id="BDG07265.1"/>
    </source>
</evidence>
<name>A0ABN6N234_9BACT</name>
<dbReference type="CDD" id="cd04645">
    <property type="entry name" value="LbH_gamma_CA_like"/>
    <property type="match status" value="1"/>
</dbReference>
<keyword evidence="2" id="KW-1185">Reference proteome</keyword>